<dbReference type="Proteomes" id="UP000054166">
    <property type="component" value="Unassembled WGS sequence"/>
</dbReference>
<organism evidence="2 3">
    <name type="scientific">Piloderma croceum (strain F 1598)</name>
    <dbReference type="NCBI Taxonomy" id="765440"/>
    <lineage>
        <taxon>Eukaryota</taxon>
        <taxon>Fungi</taxon>
        <taxon>Dikarya</taxon>
        <taxon>Basidiomycota</taxon>
        <taxon>Agaricomycotina</taxon>
        <taxon>Agaricomycetes</taxon>
        <taxon>Agaricomycetidae</taxon>
        <taxon>Atheliales</taxon>
        <taxon>Atheliaceae</taxon>
        <taxon>Piloderma</taxon>
    </lineage>
</organism>
<dbReference type="HOGENOM" id="CLU_084280_4_1_1"/>
<gene>
    <name evidence="2" type="ORF">PILCRDRAFT_13354</name>
</gene>
<name>A0A0C3F7A3_PILCF</name>
<keyword evidence="3" id="KW-1185">Reference proteome</keyword>
<evidence type="ECO:0000313" key="3">
    <source>
        <dbReference type="Proteomes" id="UP000054166"/>
    </source>
</evidence>
<reference evidence="3" key="2">
    <citation type="submission" date="2015-01" db="EMBL/GenBank/DDBJ databases">
        <title>Evolutionary Origins and Diversification of the Mycorrhizal Mutualists.</title>
        <authorList>
            <consortium name="DOE Joint Genome Institute"/>
            <consortium name="Mycorrhizal Genomics Consortium"/>
            <person name="Kohler A."/>
            <person name="Kuo A."/>
            <person name="Nagy L.G."/>
            <person name="Floudas D."/>
            <person name="Copeland A."/>
            <person name="Barry K.W."/>
            <person name="Cichocki N."/>
            <person name="Veneault-Fourrey C."/>
            <person name="LaButti K."/>
            <person name="Lindquist E.A."/>
            <person name="Lipzen A."/>
            <person name="Lundell T."/>
            <person name="Morin E."/>
            <person name="Murat C."/>
            <person name="Riley R."/>
            <person name="Ohm R."/>
            <person name="Sun H."/>
            <person name="Tunlid A."/>
            <person name="Henrissat B."/>
            <person name="Grigoriev I.V."/>
            <person name="Hibbett D.S."/>
            <person name="Martin F."/>
        </authorList>
    </citation>
    <scope>NUCLEOTIDE SEQUENCE [LARGE SCALE GENOMIC DNA]</scope>
    <source>
        <strain evidence="3">F 1598</strain>
    </source>
</reference>
<accession>A0A0C3F7A3</accession>
<reference evidence="2 3" key="1">
    <citation type="submission" date="2014-04" db="EMBL/GenBank/DDBJ databases">
        <authorList>
            <consortium name="DOE Joint Genome Institute"/>
            <person name="Kuo A."/>
            <person name="Tarkka M."/>
            <person name="Buscot F."/>
            <person name="Kohler A."/>
            <person name="Nagy L.G."/>
            <person name="Floudas D."/>
            <person name="Copeland A."/>
            <person name="Barry K.W."/>
            <person name="Cichocki N."/>
            <person name="Veneault-Fourrey C."/>
            <person name="LaButti K."/>
            <person name="Lindquist E.A."/>
            <person name="Lipzen A."/>
            <person name="Lundell T."/>
            <person name="Morin E."/>
            <person name="Murat C."/>
            <person name="Sun H."/>
            <person name="Tunlid A."/>
            <person name="Henrissat B."/>
            <person name="Grigoriev I.V."/>
            <person name="Hibbett D.S."/>
            <person name="Martin F."/>
            <person name="Nordberg H.P."/>
            <person name="Cantor M.N."/>
            <person name="Hua S.X."/>
        </authorList>
    </citation>
    <scope>NUCLEOTIDE SEQUENCE [LARGE SCALE GENOMIC DNA]</scope>
    <source>
        <strain evidence="2 3">F 1598</strain>
    </source>
</reference>
<dbReference type="InterPro" id="IPR046528">
    <property type="entry name" value="DUF6593"/>
</dbReference>
<evidence type="ECO:0000313" key="2">
    <source>
        <dbReference type="EMBL" id="KIM75706.1"/>
    </source>
</evidence>
<dbReference type="OrthoDB" id="3360976at2759"/>
<sequence>MNLYLTNHANVRNTNFCNADGQVMYRSETAGSVFAPNKVTTIYKIIPNDTLDDMADRFTNLATIAWRNIFTPSRLTYEGLRMPIASKGVFAQHRVFTAPGDGRSFKWTLGVWRVTLNNGSKTMVAQGHRSDIGLTTGRPSQARLEIFPGFEHLVDLILVTYIYAEKIRKTREKAAQKRLD</sequence>
<dbReference type="AlphaFoldDB" id="A0A0C3F7A3"/>
<dbReference type="Pfam" id="PF20236">
    <property type="entry name" value="DUF6593"/>
    <property type="match status" value="1"/>
</dbReference>
<dbReference type="InParanoid" id="A0A0C3F7A3"/>
<protein>
    <recommendedName>
        <fullName evidence="1">DUF6593 domain-containing protein</fullName>
    </recommendedName>
</protein>
<dbReference type="EMBL" id="KN833043">
    <property type="protein sequence ID" value="KIM75706.1"/>
    <property type="molecule type" value="Genomic_DNA"/>
</dbReference>
<evidence type="ECO:0000259" key="1">
    <source>
        <dbReference type="Pfam" id="PF20236"/>
    </source>
</evidence>
<feature type="domain" description="DUF6593" evidence="1">
    <location>
        <begin position="10"/>
        <end position="169"/>
    </location>
</feature>
<proteinExistence type="predicted"/>